<evidence type="ECO:0000313" key="10">
    <source>
        <dbReference type="EMBL" id="RDI41022.1"/>
    </source>
</evidence>
<dbReference type="EMBL" id="QQAY01000010">
    <property type="protein sequence ID" value="RDI41022.1"/>
    <property type="molecule type" value="Genomic_DNA"/>
</dbReference>
<reference evidence="10 11" key="1">
    <citation type="submission" date="2018-07" db="EMBL/GenBank/DDBJ databases">
        <title>Genomic Encyclopedia of Type Strains, Phase IV (KMG-IV): sequencing the most valuable type-strain genomes for metagenomic binning, comparative biology and taxonomic classification.</title>
        <authorList>
            <person name="Goeker M."/>
        </authorList>
    </citation>
    <scope>NUCLEOTIDE SEQUENCE [LARGE SCALE GENOMIC DNA]</scope>
    <source>
        <strain evidence="10 11">DSM 25281</strain>
    </source>
</reference>
<comment type="caution">
    <text evidence="10">The sequence shown here is derived from an EMBL/GenBank/DDBJ whole genome shotgun (WGS) entry which is preliminary data.</text>
</comment>
<name>A0A370GB15_9BACI</name>
<evidence type="ECO:0000259" key="9">
    <source>
        <dbReference type="PROSITE" id="PS50253"/>
    </source>
</evidence>
<protein>
    <submittedName>
        <fullName evidence="10">Cytochrome aa3-600 menaquinol oxidase subunit 3</fullName>
    </submittedName>
</protein>
<feature type="domain" description="Heme-copper oxidase subunit III family profile" evidence="9">
    <location>
        <begin position="1"/>
        <end position="200"/>
    </location>
</feature>
<gene>
    <name evidence="10" type="ORF">DFR59_11023</name>
</gene>
<dbReference type="GO" id="GO:0004129">
    <property type="term" value="F:cytochrome-c oxidase activity"/>
    <property type="evidence" value="ECO:0007669"/>
    <property type="project" value="InterPro"/>
</dbReference>
<evidence type="ECO:0000256" key="4">
    <source>
        <dbReference type="ARBA" id="ARBA00022692"/>
    </source>
</evidence>
<dbReference type="InterPro" id="IPR000298">
    <property type="entry name" value="Cyt_c_oxidase-like_su3"/>
</dbReference>
<feature type="transmembrane region" description="Helical" evidence="8">
    <location>
        <begin position="96"/>
        <end position="114"/>
    </location>
</feature>
<evidence type="ECO:0000256" key="8">
    <source>
        <dbReference type="SAM" id="Phobius"/>
    </source>
</evidence>
<dbReference type="Gene3D" id="1.20.120.80">
    <property type="entry name" value="Cytochrome c oxidase, subunit III, four-helix bundle"/>
    <property type="match status" value="1"/>
</dbReference>
<dbReference type="PROSITE" id="PS50253">
    <property type="entry name" value="COX3"/>
    <property type="match status" value="1"/>
</dbReference>
<evidence type="ECO:0000256" key="7">
    <source>
        <dbReference type="RuleBase" id="RU003376"/>
    </source>
</evidence>
<organism evidence="10 11">
    <name type="scientific">Falsibacillus pallidus</name>
    <dbReference type="NCBI Taxonomy" id="493781"/>
    <lineage>
        <taxon>Bacteria</taxon>
        <taxon>Bacillati</taxon>
        <taxon>Bacillota</taxon>
        <taxon>Bacilli</taxon>
        <taxon>Bacillales</taxon>
        <taxon>Bacillaceae</taxon>
        <taxon>Falsibacillus</taxon>
    </lineage>
</organism>
<evidence type="ECO:0000256" key="1">
    <source>
        <dbReference type="ARBA" id="ARBA00004651"/>
    </source>
</evidence>
<dbReference type="PANTHER" id="PTHR11403">
    <property type="entry name" value="CYTOCHROME C OXIDASE SUBUNIT III"/>
    <property type="match status" value="1"/>
</dbReference>
<dbReference type="GO" id="GO:0019646">
    <property type="term" value="P:aerobic electron transport chain"/>
    <property type="evidence" value="ECO:0007669"/>
    <property type="project" value="InterPro"/>
</dbReference>
<feature type="transmembrane region" description="Helical" evidence="8">
    <location>
        <begin position="179"/>
        <end position="199"/>
    </location>
</feature>
<dbReference type="InterPro" id="IPR013833">
    <property type="entry name" value="Cyt_c_oxidase_su3_a-hlx"/>
</dbReference>
<dbReference type="PANTHER" id="PTHR11403:SF2">
    <property type="entry name" value="CYTOCHROME BO(3) UBIQUINOL OXIDASE SUBUNIT 3"/>
    <property type="match status" value="1"/>
</dbReference>
<feature type="transmembrane region" description="Helical" evidence="8">
    <location>
        <begin position="24"/>
        <end position="47"/>
    </location>
</feature>
<feature type="transmembrane region" description="Helical" evidence="8">
    <location>
        <begin position="67"/>
        <end position="87"/>
    </location>
</feature>
<dbReference type="FunFam" id="1.20.120.80:FF:000001">
    <property type="entry name" value="Cytochrome (Ubi)quinol oxidase subunit III"/>
    <property type="match status" value="1"/>
</dbReference>
<keyword evidence="3" id="KW-1003">Cell membrane</keyword>
<dbReference type="RefSeq" id="WP_211318564.1">
    <property type="nucleotide sequence ID" value="NZ_QQAY01000010.1"/>
</dbReference>
<sequence>METTQTGSSPLQEMQREKAKDKVLAMWFFISAEVVIFGGLFGVYLTLKSHTGSGPSPEGLFELKETAVSTIVLLSSSFTCAMAGYFLQGKTKKKMILMLLFTLLLGMGFLGLEIKEFLTYVEKGYRITDSSFLASFYLLTGTHGSHVLAGCIWMLVLLFHLLREGLNEDTSLKIKVFSLYWHFVDVVWVFIFTVVYLFGKAG</sequence>
<keyword evidence="4 7" id="KW-0812">Transmembrane</keyword>
<comment type="subcellular location">
    <subcellularLocation>
        <location evidence="1 7">Cell membrane</location>
        <topology evidence="1 7">Multi-pass membrane protein</topology>
    </subcellularLocation>
</comment>
<dbReference type="AlphaFoldDB" id="A0A370GB15"/>
<evidence type="ECO:0000313" key="11">
    <source>
        <dbReference type="Proteomes" id="UP000255326"/>
    </source>
</evidence>
<dbReference type="Pfam" id="PF00510">
    <property type="entry name" value="COX3"/>
    <property type="match status" value="1"/>
</dbReference>
<dbReference type="InterPro" id="IPR035973">
    <property type="entry name" value="Cyt_c_oxidase_su3-like_sf"/>
</dbReference>
<dbReference type="SUPFAM" id="SSF81452">
    <property type="entry name" value="Cytochrome c oxidase subunit III-like"/>
    <property type="match status" value="1"/>
</dbReference>
<proteinExistence type="inferred from homology"/>
<keyword evidence="11" id="KW-1185">Reference proteome</keyword>
<accession>A0A370GB15</accession>
<dbReference type="InterPro" id="IPR024791">
    <property type="entry name" value="Cyt_c/ubiquinol_Oxase_su3"/>
</dbReference>
<evidence type="ECO:0000256" key="3">
    <source>
        <dbReference type="ARBA" id="ARBA00022475"/>
    </source>
</evidence>
<keyword evidence="6 8" id="KW-0472">Membrane</keyword>
<keyword evidence="5 8" id="KW-1133">Transmembrane helix</keyword>
<comment type="similarity">
    <text evidence="2 7">Belongs to the cytochrome c oxidase subunit 3 family.</text>
</comment>
<dbReference type="Proteomes" id="UP000255326">
    <property type="component" value="Unassembled WGS sequence"/>
</dbReference>
<feature type="transmembrane region" description="Helical" evidence="8">
    <location>
        <begin position="134"/>
        <end position="159"/>
    </location>
</feature>
<evidence type="ECO:0000256" key="2">
    <source>
        <dbReference type="ARBA" id="ARBA00010581"/>
    </source>
</evidence>
<evidence type="ECO:0000256" key="5">
    <source>
        <dbReference type="ARBA" id="ARBA00022989"/>
    </source>
</evidence>
<dbReference type="GO" id="GO:0005886">
    <property type="term" value="C:plasma membrane"/>
    <property type="evidence" value="ECO:0007669"/>
    <property type="project" value="UniProtKB-SubCell"/>
</dbReference>
<evidence type="ECO:0000256" key="6">
    <source>
        <dbReference type="ARBA" id="ARBA00023136"/>
    </source>
</evidence>